<dbReference type="VEuPathDB" id="FungiDB:MFRU_036g00660"/>
<keyword evidence="4" id="KW-1185">Reference proteome</keyword>
<evidence type="ECO:0000313" key="4">
    <source>
        <dbReference type="Proteomes" id="UP000322873"/>
    </source>
</evidence>
<name>A0A5M9J6K2_MONFR</name>
<dbReference type="InterPro" id="IPR058525">
    <property type="entry name" value="DUF8212"/>
</dbReference>
<accession>A0A5M9J6K2</accession>
<organism evidence="3 4">
    <name type="scientific">Monilinia fructicola</name>
    <name type="common">Brown rot fungus</name>
    <name type="synonym">Ciboria fructicola</name>
    <dbReference type="NCBI Taxonomy" id="38448"/>
    <lineage>
        <taxon>Eukaryota</taxon>
        <taxon>Fungi</taxon>
        <taxon>Dikarya</taxon>
        <taxon>Ascomycota</taxon>
        <taxon>Pezizomycotina</taxon>
        <taxon>Leotiomycetes</taxon>
        <taxon>Helotiales</taxon>
        <taxon>Sclerotiniaceae</taxon>
        <taxon>Monilinia</taxon>
    </lineage>
</organism>
<gene>
    <name evidence="3" type="ORF">EYC84_011848</name>
</gene>
<feature type="domain" description="DUF8212" evidence="2">
    <location>
        <begin position="258"/>
        <end position="287"/>
    </location>
</feature>
<proteinExistence type="predicted"/>
<protein>
    <submittedName>
        <fullName evidence="3">Uncharacterized protein</fullName>
    </submittedName>
</protein>
<evidence type="ECO:0000313" key="3">
    <source>
        <dbReference type="EMBL" id="KAA8563833.1"/>
    </source>
</evidence>
<evidence type="ECO:0000259" key="1">
    <source>
        <dbReference type="Pfam" id="PF06985"/>
    </source>
</evidence>
<sequence>MRLLDVHTRKLEEFVGTKVPSYAILSHTWGEEEVLFQDLSNPDHKNKKGYAKIDGCCRRAIKNRLRFVWIDTCCIDKSSSAELSESINSMYAWYENADLCYAYLADVPSGQDPYEDDSAFRQSRWFTRGWTLQELLAPKKVVFLDKEWDLIFKGPRVDEHELTTNPIFRFDEENTPGFNDSTVFPIEHPPPERLCLLEDITGIGNVYFLKSQYVNNAPVAVKFSWAAKRNTSRPEDIAYCLLGLLKVNMPLLYGEGDNAFKRLQEEVLKREHDLSILAWGFGMNAHKSIDLIEYRTSEGYNGILAPSIKLYEKFPDALTHDTARLWPTTHSTMTNLGLNVSLPLMCINSSLGIYLAFISNWVPRYLAHSEAIVLPLLKREEGLFEYPSGTPHAITVTSARGGTRRMKKWQNIYIVEPQERLLMRRRNYWINKLDSSFFHHYTPNVLTISISSEQMHKAGFVTESFFPPLFIRYRRLSQMWRIPPYSFEIFLVLSRGSTECCVVRVKARAINKALDDRASVRISKLSMARCKPSFSALEYANSVRRPKHFAVIERPSKLKWGSTVDLDPVAGEHSAWAAFEVSEGIRYGNMKVCINYHTGPKSILAAGW</sequence>
<evidence type="ECO:0000259" key="2">
    <source>
        <dbReference type="Pfam" id="PF26640"/>
    </source>
</evidence>
<dbReference type="PANTHER" id="PTHR10622:SF10">
    <property type="entry name" value="HET DOMAIN-CONTAINING PROTEIN"/>
    <property type="match status" value="1"/>
</dbReference>
<dbReference type="Proteomes" id="UP000322873">
    <property type="component" value="Unassembled WGS sequence"/>
</dbReference>
<dbReference type="AlphaFoldDB" id="A0A5M9J6K2"/>
<comment type="caution">
    <text evidence="3">The sequence shown here is derived from an EMBL/GenBank/DDBJ whole genome shotgun (WGS) entry which is preliminary data.</text>
</comment>
<dbReference type="EMBL" id="VICG01000016">
    <property type="protein sequence ID" value="KAA8563833.1"/>
    <property type="molecule type" value="Genomic_DNA"/>
</dbReference>
<dbReference type="InterPro" id="IPR010730">
    <property type="entry name" value="HET"/>
</dbReference>
<dbReference type="Pfam" id="PF26640">
    <property type="entry name" value="DUF8212"/>
    <property type="match status" value="1"/>
</dbReference>
<dbReference type="PANTHER" id="PTHR10622">
    <property type="entry name" value="HET DOMAIN-CONTAINING PROTEIN"/>
    <property type="match status" value="1"/>
</dbReference>
<feature type="domain" description="Heterokaryon incompatibility" evidence="1">
    <location>
        <begin position="22"/>
        <end position="106"/>
    </location>
</feature>
<reference evidence="3 4" key="1">
    <citation type="submission" date="2019-06" db="EMBL/GenBank/DDBJ databases">
        <title>Genome Sequence of the Brown Rot Fungal Pathogen Monilinia fructicola.</title>
        <authorList>
            <person name="De Miccolis Angelini R.M."/>
            <person name="Landi L."/>
            <person name="Abate D."/>
            <person name="Pollastro S."/>
            <person name="Romanazzi G."/>
            <person name="Faretra F."/>
        </authorList>
    </citation>
    <scope>NUCLEOTIDE SEQUENCE [LARGE SCALE GENOMIC DNA]</scope>
    <source>
        <strain evidence="3 4">Mfrc123</strain>
    </source>
</reference>
<dbReference type="Pfam" id="PF06985">
    <property type="entry name" value="HET"/>
    <property type="match status" value="1"/>
</dbReference>